<dbReference type="EnsemblPlants" id="MELO3C032841.2.1">
    <property type="protein sequence ID" value="MELO3C032841.2.1"/>
    <property type="gene ID" value="MELO3C032841.2"/>
</dbReference>
<dbReference type="AlphaFoldDB" id="A0A9I9EFN5"/>
<reference evidence="1" key="1">
    <citation type="submission" date="2023-03" db="UniProtKB">
        <authorList>
            <consortium name="EnsemblPlants"/>
        </authorList>
    </citation>
    <scope>IDENTIFICATION</scope>
</reference>
<dbReference type="Gramene" id="MELO3C032841.2.1">
    <property type="protein sequence ID" value="MELO3C032841.2.1"/>
    <property type="gene ID" value="MELO3C032841.2"/>
</dbReference>
<accession>A0A9I9EFN5</accession>
<evidence type="ECO:0000313" key="1">
    <source>
        <dbReference type="EnsemblPlants" id="MELO3C032841.2.1"/>
    </source>
</evidence>
<sequence length="137" mass="14964">MKQFRTAFDLSFESCRCSISVGPLSSLEILTINLQSDGPHSPLPLYLLPELKCFPINGVYKLKETLDLTSLFNASSFSFSSFFFISPFSHLQVSDKHPSQICPIPAAISVGRGENGFESLASDDTGADCNGVFCEWG</sequence>
<proteinExistence type="predicted"/>
<protein>
    <submittedName>
        <fullName evidence="1">Uncharacterized protein</fullName>
    </submittedName>
</protein>
<name>A0A9I9EFN5_CUCME</name>
<organism evidence="1">
    <name type="scientific">Cucumis melo</name>
    <name type="common">Muskmelon</name>
    <dbReference type="NCBI Taxonomy" id="3656"/>
    <lineage>
        <taxon>Eukaryota</taxon>
        <taxon>Viridiplantae</taxon>
        <taxon>Streptophyta</taxon>
        <taxon>Embryophyta</taxon>
        <taxon>Tracheophyta</taxon>
        <taxon>Spermatophyta</taxon>
        <taxon>Magnoliopsida</taxon>
        <taxon>eudicotyledons</taxon>
        <taxon>Gunneridae</taxon>
        <taxon>Pentapetalae</taxon>
        <taxon>rosids</taxon>
        <taxon>fabids</taxon>
        <taxon>Cucurbitales</taxon>
        <taxon>Cucurbitaceae</taxon>
        <taxon>Benincaseae</taxon>
        <taxon>Cucumis</taxon>
    </lineage>
</organism>